<evidence type="ECO:0000256" key="2">
    <source>
        <dbReference type="RuleBase" id="RU000575"/>
    </source>
</evidence>
<dbReference type="Gene3D" id="2.30.30.770">
    <property type="match status" value="2"/>
</dbReference>
<dbReference type="OrthoDB" id="2365484at2759"/>
<dbReference type="PROSITE" id="PS01107">
    <property type="entry name" value="RIBOSOMAL_L27E"/>
    <property type="match status" value="1"/>
</dbReference>
<dbReference type="InterPro" id="IPR008991">
    <property type="entry name" value="Translation_prot_SH3-like_sf"/>
</dbReference>
<evidence type="ECO:0000313" key="4">
    <source>
        <dbReference type="Proteomes" id="UP001153555"/>
    </source>
</evidence>
<dbReference type="Proteomes" id="UP001153555">
    <property type="component" value="Unassembled WGS sequence"/>
</dbReference>
<keyword evidence="2" id="KW-0687">Ribonucleoprotein</keyword>
<dbReference type="PANTHER" id="PTHR10497">
    <property type="entry name" value="60S RIBOSOMAL PROTEIN L27"/>
    <property type="match status" value="1"/>
</dbReference>
<comment type="caution">
    <text evidence="3">The sequence shown here is derived from an EMBL/GenBank/DDBJ whole genome shotgun (WGS) entry which is preliminary data.</text>
</comment>
<dbReference type="Pfam" id="PF01777">
    <property type="entry name" value="Ribosomal_L27e"/>
    <property type="match status" value="1"/>
</dbReference>
<dbReference type="InterPro" id="IPR001141">
    <property type="entry name" value="Ribosomal_eL27"/>
</dbReference>
<dbReference type="SUPFAM" id="SSF50104">
    <property type="entry name" value="Translation proteins SH3-like domain"/>
    <property type="match status" value="1"/>
</dbReference>
<dbReference type="GO" id="GO:0003735">
    <property type="term" value="F:structural constituent of ribosome"/>
    <property type="evidence" value="ECO:0007669"/>
    <property type="project" value="InterPro"/>
</dbReference>
<dbReference type="GO" id="GO:0005840">
    <property type="term" value="C:ribosome"/>
    <property type="evidence" value="ECO:0007669"/>
    <property type="project" value="UniProtKB-KW"/>
</dbReference>
<evidence type="ECO:0000313" key="3">
    <source>
        <dbReference type="EMBL" id="CAA0818534.1"/>
    </source>
</evidence>
<comment type="similarity">
    <text evidence="1 2">Belongs to the eukaryotic ribosomal protein eL27 family.</text>
</comment>
<dbReference type="EMBL" id="CACSLK010017224">
    <property type="protein sequence ID" value="CAA0818534.1"/>
    <property type="molecule type" value="Genomic_DNA"/>
</dbReference>
<dbReference type="GO" id="GO:0006412">
    <property type="term" value="P:translation"/>
    <property type="evidence" value="ECO:0007669"/>
    <property type="project" value="InterPro"/>
</dbReference>
<name>A0A9N7N243_STRHE</name>
<gene>
    <name evidence="3" type="ORF">SHERM_00304</name>
</gene>
<dbReference type="AlphaFoldDB" id="A0A9N7N243"/>
<sequence length="90" mass="10505">MVKFIKPNKAVILLQGRHVGHKAVVLRNFDDGTCDRPYGSCLSASFAKYPTKVVRWDSARKVAACKEIKAQFEERFKNGKNYWFFFKLRF</sequence>
<evidence type="ECO:0000256" key="1">
    <source>
        <dbReference type="ARBA" id="ARBA00009124"/>
    </source>
</evidence>
<dbReference type="GO" id="GO:1990904">
    <property type="term" value="C:ribonucleoprotein complex"/>
    <property type="evidence" value="ECO:0007669"/>
    <property type="project" value="UniProtKB-KW"/>
</dbReference>
<keyword evidence="4" id="KW-1185">Reference proteome</keyword>
<accession>A0A9N7N243</accession>
<dbReference type="InterPro" id="IPR018262">
    <property type="entry name" value="Ribosomal_eL27_CS"/>
</dbReference>
<proteinExistence type="inferred from homology"/>
<keyword evidence="2 3" id="KW-0689">Ribosomal protein</keyword>
<dbReference type="InterPro" id="IPR038655">
    <property type="entry name" value="Ribosomal_eL27_sf"/>
</dbReference>
<protein>
    <recommendedName>
        <fullName evidence="2">60S ribosomal protein L27</fullName>
    </recommendedName>
</protein>
<organism evidence="3 4">
    <name type="scientific">Striga hermonthica</name>
    <name type="common">Purple witchweed</name>
    <name type="synonym">Buchnera hermonthica</name>
    <dbReference type="NCBI Taxonomy" id="68872"/>
    <lineage>
        <taxon>Eukaryota</taxon>
        <taxon>Viridiplantae</taxon>
        <taxon>Streptophyta</taxon>
        <taxon>Embryophyta</taxon>
        <taxon>Tracheophyta</taxon>
        <taxon>Spermatophyta</taxon>
        <taxon>Magnoliopsida</taxon>
        <taxon>eudicotyledons</taxon>
        <taxon>Gunneridae</taxon>
        <taxon>Pentapetalae</taxon>
        <taxon>asterids</taxon>
        <taxon>lamiids</taxon>
        <taxon>Lamiales</taxon>
        <taxon>Orobanchaceae</taxon>
        <taxon>Buchnereae</taxon>
        <taxon>Striga</taxon>
    </lineage>
</organism>
<reference evidence="3" key="1">
    <citation type="submission" date="2019-12" db="EMBL/GenBank/DDBJ databases">
        <authorList>
            <person name="Scholes J."/>
        </authorList>
    </citation>
    <scope>NUCLEOTIDE SEQUENCE</scope>
</reference>